<sequence>AGITSSPAVGRKWELLATMTPTGLVESNLVHINRTQPNPRDEEPRV</sequence>
<organism evidence="1 2">
    <name type="scientific">Rhizoctonia solani</name>
    <dbReference type="NCBI Taxonomy" id="456999"/>
    <lineage>
        <taxon>Eukaryota</taxon>
        <taxon>Fungi</taxon>
        <taxon>Dikarya</taxon>
        <taxon>Basidiomycota</taxon>
        <taxon>Agaricomycotina</taxon>
        <taxon>Agaricomycetes</taxon>
        <taxon>Cantharellales</taxon>
        <taxon>Ceratobasidiaceae</taxon>
        <taxon>Rhizoctonia</taxon>
    </lineage>
</organism>
<gene>
    <name evidence="1" type="ORF">RDB_LOCUS66831</name>
</gene>
<dbReference type="AlphaFoldDB" id="A0A8H3GT41"/>
<comment type="caution">
    <text evidence="1">The sequence shown here is derived from an EMBL/GenBank/DDBJ whole genome shotgun (WGS) entry which is preliminary data.</text>
</comment>
<reference evidence="1" key="1">
    <citation type="submission" date="2021-01" db="EMBL/GenBank/DDBJ databases">
        <authorList>
            <person name="Kaushik A."/>
        </authorList>
    </citation>
    <scope>NUCLEOTIDE SEQUENCE</scope>
    <source>
        <strain evidence="1">AG6-10EEA</strain>
    </source>
</reference>
<evidence type="ECO:0000313" key="1">
    <source>
        <dbReference type="EMBL" id="CAE6464784.1"/>
    </source>
</evidence>
<proteinExistence type="predicted"/>
<accession>A0A8H3GT41</accession>
<dbReference type="EMBL" id="CAJMXA010001570">
    <property type="protein sequence ID" value="CAE6464784.1"/>
    <property type="molecule type" value="Genomic_DNA"/>
</dbReference>
<feature type="non-terminal residue" evidence="1">
    <location>
        <position position="1"/>
    </location>
</feature>
<evidence type="ECO:0000313" key="2">
    <source>
        <dbReference type="Proteomes" id="UP000663853"/>
    </source>
</evidence>
<protein>
    <submittedName>
        <fullName evidence="1">Uncharacterized protein</fullName>
    </submittedName>
</protein>
<name>A0A8H3GT41_9AGAM</name>
<dbReference type="Proteomes" id="UP000663853">
    <property type="component" value="Unassembled WGS sequence"/>
</dbReference>